<comment type="pathway">
    <text evidence="4">Lipid metabolism.</text>
</comment>
<feature type="compositionally biased region" description="Basic and acidic residues" evidence="11">
    <location>
        <begin position="34"/>
        <end position="56"/>
    </location>
</feature>
<dbReference type="InterPro" id="IPR009721">
    <property type="entry name" value="O-acyltransferase_WSD1_C"/>
</dbReference>
<dbReference type="EMBL" id="PYDT01000001">
    <property type="protein sequence ID" value="THU72037.1"/>
    <property type="molecule type" value="Genomic_DNA"/>
</dbReference>
<dbReference type="Gene3D" id="3.30.559.10">
    <property type="entry name" value="Chloramphenicol acetyltransferase-like domain"/>
    <property type="match status" value="1"/>
</dbReference>
<keyword evidence="6" id="KW-0256">Endoplasmic reticulum</keyword>
<reference evidence="15 16" key="1">
    <citation type="journal article" date="2019" name="Nat. Plants">
        <title>Genome sequencing of Musa balbisiana reveals subgenome evolution and function divergence in polyploid bananas.</title>
        <authorList>
            <person name="Yao X."/>
        </authorList>
    </citation>
    <scope>NUCLEOTIDE SEQUENCE [LARGE SCALE GENOMIC DNA]</scope>
    <source>
        <strain evidence="16">cv. DH-PKW</strain>
        <tissue evidence="15">Leaves</tissue>
    </source>
</reference>
<comment type="catalytic activity">
    <reaction evidence="10">
        <text>an acyl-CoA + a 1,2-diacyl-sn-glycerol = a triacyl-sn-glycerol + CoA</text>
        <dbReference type="Rhea" id="RHEA:10868"/>
        <dbReference type="ChEBI" id="CHEBI:17815"/>
        <dbReference type="ChEBI" id="CHEBI:57287"/>
        <dbReference type="ChEBI" id="CHEBI:58342"/>
        <dbReference type="ChEBI" id="CHEBI:64615"/>
        <dbReference type="EC" id="2.3.1.20"/>
    </reaction>
</comment>
<evidence type="ECO:0000256" key="1">
    <source>
        <dbReference type="ARBA" id="ARBA00004162"/>
    </source>
</evidence>
<dbReference type="Pfam" id="PF03007">
    <property type="entry name" value="WS_DGAT_cat"/>
    <property type="match status" value="1"/>
</dbReference>
<dbReference type="PANTHER" id="PTHR31650">
    <property type="entry name" value="O-ACYLTRANSFERASE (WSD1-LIKE) FAMILY PROTEIN"/>
    <property type="match status" value="1"/>
</dbReference>
<dbReference type="GO" id="GO:0047196">
    <property type="term" value="F:long-chain-alcohol O-fatty-acyltransferase activity"/>
    <property type="evidence" value="ECO:0007669"/>
    <property type="project" value="UniProtKB-EC"/>
</dbReference>
<sequence length="561" mass="62341">MDSKDGAAPRMRHLSIRTARQSDPTDGSAEEEVVERGRGGAVKEGRRLEGERRGEEEPVSPGGRLFHQRGFDCYIVAIMGYAKPIDVGVVKSGLEKTLVRHPRFCSIPVVLDETGGTKSTWVPAKVVVDDHIVIPDLADPRRITTSPDQLVEDYIASLTCIPMDHSRPLWELHVLNFPTSDAAAVAVLRLHHSLGDGISLMSLLLACTRKASHPDSLPTVPSHYSRRPPAPKRLHARVFTLLLWLWAFLILAWNTLVDVVCFTATSIFLKDTPTPLMGSQGVEQRPKRIVHRSVSLDDIKDVKNAMHCVSSSPFCLSLIEDAVVQHELTLQSALQTINDVLVGVTSAGLSRYLSRRHEQNSNDDEKKKKKKKELPSNVRLRSTLLVNIRPAPGIHALAELMEGRDGGTKWGNLIGYIILPFEIFNHKDPLDYVRRGKAIADRKKNSLEAIFTYKSAELIVKCLGIKAAAKLCHRMLTHTTLSFSNIVGPVEEIEFFGHPLVYLAPSAYGHPQALTIHFQSYMNTMKIVLAVDDKVISDPHQLLDDFAESLKIIREAIPARS</sequence>
<dbReference type="SUPFAM" id="SSF52777">
    <property type="entry name" value="CoA-dependent acyltransferases"/>
    <property type="match status" value="1"/>
</dbReference>
<evidence type="ECO:0000256" key="8">
    <source>
        <dbReference type="ARBA" id="ARBA00024360"/>
    </source>
</evidence>
<evidence type="ECO:0000256" key="6">
    <source>
        <dbReference type="ARBA" id="ARBA00022824"/>
    </source>
</evidence>
<keyword evidence="5" id="KW-0808">Transferase</keyword>
<evidence type="ECO:0000256" key="10">
    <source>
        <dbReference type="ARBA" id="ARBA00048109"/>
    </source>
</evidence>
<evidence type="ECO:0000313" key="15">
    <source>
        <dbReference type="EMBL" id="THU72037.1"/>
    </source>
</evidence>
<evidence type="ECO:0000256" key="12">
    <source>
        <dbReference type="SAM" id="Phobius"/>
    </source>
</evidence>
<dbReference type="UniPathway" id="UPA00282"/>
<dbReference type="InterPro" id="IPR023213">
    <property type="entry name" value="CAT-like_dom_sf"/>
</dbReference>
<dbReference type="Pfam" id="PF06974">
    <property type="entry name" value="WS_DGAT_C"/>
    <property type="match status" value="1"/>
</dbReference>
<dbReference type="GO" id="GO:0019432">
    <property type="term" value="P:triglyceride biosynthetic process"/>
    <property type="evidence" value="ECO:0007669"/>
    <property type="project" value="UniProtKB-UniPathway"/>
</dbReference>
<dbReference type="Proteomes" id="UP000317650">
    <property type="component" value="Chromosome 4"/>
</dbReference>
<dbReference type="GO" id="GO:0004144">
    <property type="term" value="F:diacylglycerol O-acyltransferase activity"/>
    <property type="evidence" value="ECO:0007669"/>
    <property type="project" value="UniProtKB-EC"/>
</dbReference>
<evidence type="ECO:0000259" key="13">
    <source>
        <dbReference type="Pfam" id="PF03007"/>
    </source>
</evidence>
<keyword evidence="12" id="KW-0472">Membrane</keyword>
<keyword evidence="7" id="KW-0012">Acyltransferase</keyword>
<keyword evidence="12" id="KW-0812">Transmembrane</keyword>
<comment type="subcellular location">
    <subcellularLocation>
        <location evidence="1">Cell membrane</location>
        <topology evidence="1">Single-pass membrane protein</topology>
    </subcellularLocation>
    <subcellularLocation>
        <location evidence="2">Endoplasmic reticulum membrane</location>
    </subcellularLocation>
</comment>
<feature type="domain" description="O-acyltransferase WSD1 C-terminal" evidence="14">
    <location>
        <begin position="410"/>
        <end position="553"/>
    </location>
</feature>
<evidence type="ECO:0000256" key="11">
    <source>
        <dbReference type="SAM" id="MobiDB-lite"/>
    </source>
</evidence>
<keyword evidence="12" id="KW-1133">Transmembrane helix</keyword>
<feature type="transmembrane region" description="Helical" evidence="12">
    <location>
        <begin position="234"/>
        <end position="253"/>
    </location>
</feature>
<dbReference type="AlphaFoldDB" id="A0A4S8KAH6"/>
<proteinExistence type="inferred from homology"/>
<evidence type="ECO:0000259" key="14">
    <source>
        <dbReference type="Pfam" id="PF06974"/>
    </source>
</evidence>
<feature type="domain" description="O-acyltransferase WSD1-like N-terminal" evidence="13">
    <location>
        <begin position="151"/>
        <end position="308"/>
    </location>
</feature>
<dbReference type="GO" id="GO:0005789">
    <property type="term" value="C:endoplasmic reticulum membrane"/>
    <property type="evidence" value="ECO:0007669"/>
    <property type="project" value="UniProtKB-SubCell"/>
</dbReference>
<evidence type="ECO:0000256" key="2">
    <source>
        <dbReference type="ARBA" id="ARBA00004586"/>
    </source>
</evidence>
<dbReference type="PANTHER" id="PTHR31650:SF1">
    <property type="entry name" value="WAX ESTER SYNTHASE_DIACYLGLYCEROL ACYLTRANSFERASE 4-RELATED"/>
    <property type="match status" value="1"/>
</dbReference>
<organism evidence="15 16">
    <name type="scientific">Musa balbisiana</name>
    <name type="common">Banana</name>
    <dbReference type="NCBI Taxonomy" id="52838"/>
    <lineage>
        <taxon>Eukaryota</taxon>
        <taxon>Viridiplantae</taxon>
        <taxon>Streptophyta</taxon>
        <taxon>Embryophyta</taxon>
        <taxon>Tracheophyta</taxon>
        <taxon>Spermatophyta</taxon>
        <taxon>Magnoliopsida</taxon>
        <taxon>Liliopsida</taxon>
        <taxon>Zingiberales</taxon>
        <taxon>Musaceae</taxon>
        <taxon>Musa</taxon>
    </lineage>
</organism>
<comment type="caution">
    <text evidence="15">The sequence shown here is derived from an EMBL/GenBank/DDBJ whole genome shotgun (WGS) entry which is preliminary data.</text>
</comment>
<keyword evidence="16" id="KW-1185">Reference proteome</keyword>
<dbReference type="GO" id="GO:0005886">
    <property type="term" value="C:plasma membrane"/>
    <property type="evidence" value="ECO:0007669"/>
    <property type="project" value="UniProtKB-SubCell"/>
</dbReference>
<dbReference type="InterPro" id="IPR045034">
    <property type="entry name" value="O-acyltransferase_WSD1-like"/>
</dbReference>
<accession>A0A4S8KAH6</accession>
<evidence type="ECO:0000256" key="9">
    <source>
        <dbReference type="ARBA" id="ARBA00047604"/>
    </source>
</evidence>
<comment type="catalytic activity">
    <reaction evidence="9">
        <text>a long chain fatty alcohol + a fatty acyl-CoA = a long-chain alcohol wax ester + CoA</text>
        <dbReference type="Rhea" id="RHEA:38443"/>
        <dbReference type="ChEBI" id="CHEBI:17135"/>
        <dbReference type="ChEBI" id="CHEBI:57287"/>
        <dbReference type="ChEBI" id="CHEBI:77636"/>
        <dbReference type="ChEBI" id="CHEBI:235323"/>
        <dbReference type="EC" id="2.3.1.75"/>
    </reaction>
</comment>
<evidence type="ECO:0000256" key="3">
    <source>
        <dbReference type="ARBA" id="ARBA00004771"/>
    </source>
</evidence>
<protein>
    <submittedName>
        <fullName evidence="15">Uncharacterized protein</fullName>
    </submittedName>
</protein>
<comment type="pathway">
    <text evidence="3">Glycerolipid metabolism; triacylglycerol biosynthesis.</text>
</comment>
<dbReference type="STRING" id="52838.A0A4S8KAH6"/>
<comment type="similarity">
    <text evidence="8">In the N-terminal section; belongs to the long-chain O-acyltransferase family.</text>
</comment>
<dbReference type="InterPro" id="IPR004255">
    <property type="entry name" value="O-acyltransferase_WSD1_N"/>
</dbReference>
<evidence type="ECO:0000256" key="7">
    <source>
        <dbReference type="ARBA" id="ARBA00023315"/>
    </source>
</evidence>
<evidence type="ECO:0000256" key="4">
    <source>
        <dbReference type="ARBA" id="ARBA00005189"/>
    </source>
</evidence>
<name>A0A4S8KAH6_MUSBA</name>
<evidence type="ECO:0000313" key="16">
    <source>
        <dbReference type="Proteomes" id="UP000317650"/>
    </source>
</evidence>
<gene>
    <name evidence="15" type="ORF">C4D60_Mb04t07870</name>
</gene>
<feature type="region of interest" description="Disordered" evidence="11">
    <location>
        <begin position="1"/>
        <end position="62"/>
    </location>
</feature>
<evidence type="ECO:0000256" key="5">
    <source>
        <dbReference type="ARBA" id="ARBA00022679"/>
    </source>
</evidence>